<gene>
    <name evidence="1" type="ORF">SDC9_194215</name>
</gene>
<accession>A0A645IEA8</accession>
<evidence type="ECO:0000313" key="1">
    <source>
        <dbReference type="EMBL" id="MPN46624.1"/>
    </source>
</evidence>
<sequence length="76" mass="8420">MSVFLVVTGDKKHGGTQPERCEIAFHFGCDEIGPVKLDAEGFITEDIGIVTDLLHHGASQLSVYQHRFKRSKPQPV</sequence>
<dbReference type="AlphaFoldDB" id="A0A645IEA8"/>
<comment type="caution">
    <text evidence="1">The sequence shown here is derived from an EMBL/GenBank/DDBJ whole genome shotgun (WGS) entry which is preliminary data.</text>
</comment>
<organism evidence="1">
    <name type="scientific">bioreactor metagenome</name>
    <dbReference type="NCBI Taxonomy" id="1076179"/>
    <lineage>
        <taxon>unclassified sequences</taxon>
        <taxon>metagenomes</taxon>
        <taxon>ecological metagenomes</taxon>
    </lineage>
</organism>
<proteinExistence type="predicted"/>
<dbReference type="EMBL" id="VSSQ01107457">
    <property type="protein sequence ID" value="MPN46624.1"/>
    <property type="molecule type" value="Genomic_DNA"/>
</dbReference>
<name>A0A645IEA8_9ZZZZ</name>
<reference evidence="1" key="1">
    <citation type="submission" date="2019-08" db="EMBL/GenBank/DDBJ databases">
        <authorList>
            <person name="Kucharzyk K."/>
            <person name="Murdoch R.W."/>
            <person name="Higgins S."/>
            <person name="Loffler F."/>
        </authorList>
    </citation>
    <scope>NUCLEOTIDE SEQUENCE</scope>
</reference>
<protein>
    <submittedName>
        <fullName evidence="1">Uncharacterized protein</fullName>
    </submittedName>
</protein>